<feature type="transmembrane region" description="Helical" evidence="7">
    <location>
        <begin position="12"/>
        <end position="32"/>
    </location>
</feature>
<evidence type="ECO:0000256" key="1">
    <source>
        <dbReference type="ARBA" id="ARBA00004651"/>
    </source>
</evidence>
<sequence>MAIVKYIAKRLLVLIPVLLGITLAAFLLGRIAPGDPVDDALFRIGIEFPTEGDRAEMRARLGLDQPLPAQYFSWLGRALQGDLGRSYIGNRDIAQELARRLPLTLKVSLSALAVAVLFGVGGGVVMAACHGTWVDTVLKSVSTLLLSIPGFWLALFLITVFAEWLGWLPTSGLDRGLASMILPAAALAAANVGSTSRITRGNILAELGEQYIVVANAKGLPQKAVMIGHAFRNSLVPIITLIGNYFGGILGGSTIIESIFAIPGLGSYVLSAIQNRDYPVIQGYVLITGTTFVLITLAIDLLYIAVNPKIRVQGGAA</sequence>
<evidence type="ECO:0000256" key="5">
    <source>
        <dbReference type="ARBA" id="ARBA00022989"/>
    </source>
</evidence>
<dbReference type="PANTHER" id="PTHR43163:SF6">
    <property type="entry name" value="DIPEPTIDE TRANSPORT SYSTEM PERMEASE PROTEIN DPPB-RELATED"/>
    <property type="match status" value="1"/>
</dbReference>
<keyword evidence="3" id="KW-1003">Cell membrane</keyword>
<keyword evidence="10" id="KW-1185">Reference proteome</keyword>
<dbReference type="PANTHER" id="PTHR43163">
    <property type="entry name" value="DIPEPTIDE TRANSPORT SYSTEM PERMEASE PROTEIN DPPB-RELATED"/>
    <property type="match status" value="1"/>
</dbReference>
<feature type="transmembrane region" description="Helical" evidence="7">
    <location>
        <begin position="235"/>
        <end position="261"/>
    </location>
</feature>
<evidence type="ECO:0000256" key="4">
    <source>
        <dbReference type="ARBA" id="ARBA00022692"/>
    </source>
</evidence>
<keyword evidence="5 7" id="KW-1133">Transmembrane helix</keyword>
<dbReference type="GO" id="GO:0055085">
    <property type="term" value="P:transmembrane transport"/>
    <property type="evidence" value="ECO:0007669"/>
    <property type="project" value="InterPro"/>
</dbReference>
<dbReference type="SUPFAM" id="SSF161098">
    <property type="entry name" value="MetI-like"/>
    <property type="match status" value="1"/>
</dbReference>
<dbReference type="Proteomes" id="UP000607645">
    <property type="component" value="Unassembled WGS sequence"/>
</dbReference>
<proteinExistence type="inferred from homology"/>
<dbReference type="RefSeq" id="WP_186919771.1">
    <property type="nucleotide sequence ID" value="NZ_JACOPQ010000011.1"/>
</dbReference>
<evidence type="ECO:0000256" key="3">
    <source>
        <dbReference type="ARBA" id="ARBA00022475"/>
    </source>
</evidence>
<organism evidence="9 10">
    <name type="scientific">Lawsonibacter faecis</name>
    <dbReference type="NCBI Taxonomy" id="2763052"/>
    <lineage>
        <taxon>Bacteria</taxon>
        <taxon>Bacillati</taxon>
        <taxon>Bacillota</taxon>
        <taxon>Clostridia</taxon>
        <taxon>Eubacteriales</taxon>
        <taxon>Oscillospiraceae</taxon>
        <taxon>Lawsonibacter</taxon>
    </lineage>
</organism>
<gene>
    <name evidence="9" type="ORF">H8S62_13305</name>
</gene>
<keyword evidence="2 7" id="KW-0813">Transport</keyword>
<feature type="transmembrane region" description="Helical" evidence="7">
    <location>
        <begin position="177"/>
        <end position="194"/>
    </location>
</feature>
<accession>A0A8J6JD97</accession>
<feature type="transmembrane region" description="Helical" evidence="7">
    <location>
        <begin position="281"/>
        <end position="306"/>
    </location>
</feature>
<feature type="transmembrane region" description="Helical" evidence="7">
    <location>
        <begin position="141"/>
        <end position="165"/>
    </location>
</feature>
<dbReference type="InterPro" id="IPR035906">
    <property type="entry name" value="MetI-like_sf"/>
</dbReference>
<dbReference type="CDD" id="cd06261">
    <property type="entry name" value="TM_PBP2"/>
    <property type="match status" value="1"/>
</dbReference>
<dbReference type="InterPro" id="IPR000515">
    <property type="entry name" value="MetI-like"/>
</dbReference>
<dbReference type="GO" id="GO:0005886">
    <property type="term" value="C:plasma membrane"/>
    <property type="evidence" value="ECO:0007669"/>
    <property type="project" value="UniProtKB-SubCell"/>
</dbReference>
<comment type="subcellular location">
    <subcellularLocation>
        <location evidence="1 7">Cell membrane</location>
        <topology evidence="1 7">Multi-pass membrane protein</topology>
    </subcellularLocation>
</comment>
<evidence type="ECO:0000256" key="2">
    <source>
        <dbReference type="ARBA" id="ARBA00022448"/>
    </source>
</evidence>
<feature type="domain" description="ABC transmembrane type-1" evidence="8">
    <location>
        <begin position="101"/>
        <end position="303"/>
    </location>
</feature>
<feature type="transmembrane region" description="Helical" evidence="7">
    <location>
        <begin position="107"/>
        <end position="129"/>
    </location>
</feature>
<dbReference type="InterPro" id="IPR045621">
    <property type="entry name" value="BPD_transp_1_N"/>
</dbReference>
<dbReference type="Pfam" id="PF19300">
    <property type="entry name" value="BPD_transp_1_N"/>
    <property type="match status" value="1"/>
</dbReference>
<name>A0A8J6JD97_9FIRM</name>
<reference evidence="9" key="1">
    <citation type="submission" date="2020-08" db="EMBL/GenBank/DDBJ databases">
        <title>Genome public.</title>
        <authorList>
            <person name="Liu C."/>
            <person name="Sun Q."/>
        </authorList>
    </citation>
    <scope>NUCLEOTIDE SEQUENCE</scope>
    <source>
        <strain evidence="9">NSJ-52</strain>
    </source>
</reference>
<evidence type="ECO:0000256" key="7">
    <source>
        <dbReference type="RuleBase" id="RU363032"/>
    </source>
</evidence>
<comment type="similarity">
    <text evidence="7">Belongs to the binding-protein-dependent transport system permease family.</text>
</comment>
<comment type="caution">
    <text evidence="9">The sequence shown here is derived from an EMBL/GenBank/DDBJ whole genome shotgun (WGS) entry which is preliminary data.</text>
</comment>
<dbReference type="Pfam" id="PF00528">
    <property type="entry name" value="BPD_transp_1"/>
    <property type="match status" value="1"/>
</dbReference>
<keyword evidence="4 7" id="KW-0812">Transmembrane</keyword>
<keyword evidence="6 7" id="KW-0472">Membrane</keyword>
<dbReference type="EMBL" id="JACOPQ010000011">
    <property type="protein sequence ID" value="MBC5737983.1"/>
    <property type="molecule type" value="Genomic_DNA"/>
</dbReference>
<evidence type="ECO:0000259" key="8">
    <source>
        <dbReference type="PROSITE" id="PS50928"/>
    </source>
</evidence>
<dbReference type="Gene3D" id="1.10.3720.10">
    <property type="entry name" value="MetI-like"/>
    <property type="match status" value="1"/>
</dbReference>
<evidence type="ECO:0000313" key="9">
    <source>
        <dbReference type="EMBL" id="MBC5737983.1"/>
    </source>
</evidence>
<evidence type="ECO:0000313" key="10">
    <source>
        <dbReference type="Proteomes" id="UP000607645"/>
    </source>
</evidence>
<evidence type="ECO:0000256" key="6">
    <source>
        <dbReference type="ARBA" id="ARBA00023136"/>
    </source>
</evidence>
<dbReference type="PROSITE" id="PS50928">
    <property type="entry name" value="ABC_TM1"/>
    <property type="match status" value="1"/>
</dbReference>
<protein>
    <submittedName>
        <fullName evidence="9">ABC transporter permease</fullName>
    </submittedName>
</protein>
<dbReference type="AlphaFoldDB" id="A0A8J6JD97"/>